<evidence type="ECO:0000259" key="11">
    <source>
        <dbReference type="PROSITE" id="PS50109"/>
    </source>
</evidence>
<evidence type="ECO:0000313" key="12">
    <source>
        <dbReference type="EMBL" id="EEE46102.2"/>
    </source>
</evidence>
<feature type="transmembrane region" description="Helical" evidence="10">
    <location>
        <begin position="20"/>
        <end position="38"/>
    </location>
</feature>
<comment type="catalytic activity">
    <reaction evidence="1">
        <text>ATP + protein L-histidine = ADP + protein N-phospho-L-histidine.</text>
        <dbReference type="EC" id="2.7.13.3"/>
    </reaction>
</comment>
<keyword evidence="5" id="KW-0597">Phosphoprotein</keyword>
<keyword evidence="4" id="KW-1003">Cell membrane</keyword>
<keyword evidence="6" id="KW-0808">Transferase</keyword>
<dbReference type="PANTHER" id="PTHR44936">
    <property type="entry name" value="SENSOR PROTEIN CREC"/>
    <property type="match status" value="1"/>
</dbReference>
<keyword evidence="9" id="KW-0067">ATP-binding</keyword>
<evidence type="ECO:0000256" key="2">
    <source>
        <dbReference type="ARBA" id="ARBA00004651"/>
    </source>
</evidence>
<dbReference type="AlphaFoldDB" id="A0A5E8H0T4"/>
<feature type="transmembrane region" description="Helical" evidence="10">
    <location>
        <begin position="190"/>
        <end position="210"/>
    </location>
</feature>
<protein>
    <recommendedName>
        <fullName evidence="3">histidine kinase</fullName>
        <ecNumber evidence="3">2.7.13.3</ecNumber>
    </recommendedName>
</protein>
<keyword evidence="7" id="KW-0547">Nucleotide-binding</keyword>
<keyword evidence="10" id="KW-0472">Membrane</keyword>
<gene>
    <name evidence="12" type="ORF">SADFL11_3391</name>
</gene>
<evidence type="ECO:0000256" key="9">
    <source>
        <dbReference type="ARBA" id="ARBA00022840"/>
    </source>
</evidence>
<dbReference type="PROSITE" id="PS50109">
    <property type="entry name" value="HIS_KIN"/>
    <property type="match status" value="1"/>
</dbReference>
<evidence type="ECO:0000256" key="4">
    <source>
        <dbReference type="ARBA" id="ARBA00022475"/>
    </source>
</evidence>
<name>A0A5E8H0T4_ROSAD</name>
<reference evidence="12 13" key="2">
    <citation type="submission" date="2013-04" db="EMBL/GenBank/DDBJ databases">
        <authorList>
            <person name="Fiebig A."/>
            <person name="Pradella S."/>
            <person name="Wagner-Doebler I."/>
        </authorList>
    </citation>
    <scope>NUCLEOTIDE SEQUENCE [LARGE SCALE GENOMIC DNA]</scope>
    <source>
        <strain evidence="13">DSM 17067 / NCIMB 14079 / DFL-11</strain>
    </source>
</reference>
<dbReference type="Proteomes" id="UP000004703">
    <property type="component" value="Chromosome"/>
</dbReference>
<proteinExistence type="predicted"/>
<dbReference type="InterPro" id="IPR005467">
    <property type="entry name" value="His_kinase_dom"/>
</dbReference>
<dbReference type="InterPro" id="IPR050980">
    <property type="entry name" value="2C_sensor_his_kinase"/>
</dbReference>
<dbReference type="SMART" id="SM00388">
    <property type="entry name" value="HisKA"/>
    <property type="match status" value="1"/>
</dbReference>
<dbReference type="InterPro" id="IPR003661">
    <property type="entry name" value="HisK_dim/P_dom"/>
</dbReference>
<evidence type="ECO:0000256" key="8">
    <source>
        <dbReference type="ARBA" id="ARBA00022777"/>
    </source>
</evidence>
<dbReference type="EMBL" id="ACCU02000004">
    <property type="protein sequence ID" value="EEE46102.2"/>
    <property type="molecule type" value="Genomic_DNA"/>
</dbReference>
<dbReference type="Gene3D" id="1.10.287.130">
    <property type="match status" value="1"/>
</dbReference>
<sequence length="493" mass="53418">MAGPGAKRLRSWPLVWRLPVAMASVVMLFAVVLTIFGLQELERREAELRVEVGGAFLDTLAGLITPAVTAGAPLSEIEGLLSASARFKPSLRNEAVAVCCLADGPILMTSSYPDDPTNGAKPRTTELALEDWLNANRSLPPNEAAIQNVDETNKQLIAQSFPVSDGSTILLGAAFDLEWQRSEQEERRRVALAVDVAFSVLAAILTFFIAQHSLRPIDDLTKALDDDSFDTQTEVEPASANTEIGRLQNALRTRAELQARADAIAKTENKHAREATLARLAAGLAHEVRNPLAGMSAATSTLRRFGDDKTVREQTIDLIDRGLQSIDHVAASMLSTYRPPEGNRDLKPDDLNDLRTLINPKVRAKQVDLSFQSELAETYPASAEAVRQIVLNLLLNAIDATPVGSTVAFESKLIEEQLTIKVSDSGPGLPGEALNVLTGGTTPEKPQTRRLGLWLVHQLIDDVNGRLAISTRPQSGTVITITIPKRTDEAENV</sequence>
<organism evidence="12 13">
    <name type="scientific">Roseibium alexandrii (strain DSM 17067 / NCIMB 14079 / DFL-11)</name>
    <name type="common">Labrenzia alexandrii</name>
    <dbReference type="NCBI Taxonomy" id="244592"/>
    <lineage>
        <taxon>Bacteria</taxon>
        <taxon>Pseudomonadati</taxon>
        <taxon>Pseudomonadota</taxon>
        <taxon>Alphaproteobacteria</taxon>
        <taxon>Hyphomicrobiales</taxon>
        <taxon>Stappiaceae</taxon>
        <taxon>Roseibium</taxon>
    </lineage>
</organism>
<dbReference type="SUPFAM" id="SSF55874">
    <property type="entry name" value="ATPase domain of HSP90 chaperone/DNA topoisomerase II/histidine kinase"/>
    <property type="match status" value="1"/>
</dbReference>
<dbReference type="CDD" id="cd00082">
    <property type="entry name" value="HisKA"/>
    <property type="match status" value="1"/>
</dbReference>
<evidence type="ECO:0000256" key="7">
    <source>
        <dbReference type="ARBA" id="ARBA00022741"/>
    </source>
</evidence>
<dbReference type="EC" id="2.7.13.3" evidence="3"/>
<evidence type="ECO:0000256" key="1">
    <source>
        <dbReference type="ARBA" id="ARBA00000085"/>
    </source>
</evidence>
<accession>A0A5E8H0T4</accession>
<evidence type="ECO:0000256" key="3">
    <source>
        <dbReference type="ARBA" id="ARBA00012438"/>
    </source>
</evidence>
<evidence type="ECO:0000256" key="5">
    <source>
        <dbReference type="ARBA" id="ARBA00022553"/>
    </source>
</evidence>
<comment type="caution">
    <text evidence="12">The sequence shown here is derived from an EMBL/GenBank/DDBJ whole genome shotgun (WGS) entry which is preliminary data.</text>
</comment>
<dbReference type="InterPro" id="IPR003594">
    <property type="entry name" value="HATPase_dom"/>
</dbReference>
<dbReference type="SUPFAM" id="SSF47384">
    <property type="entry name" value="Homodimeric domain of signal transducing histidine kinase"/>
    <property type="match status" value="1"/>
</dbReference>
<keyword evidence="8 12" id="KW-0418">Kinase</keyword>
<dbReference type="InterPro" id="IPR036097">
    <property type="entry name" value="HisK_dim/P_sf"/>
</dbReference>
<dbReference type="Gene3D" id="3.30.565.10">
    <property type="entry name" value="Histidine kinase-like ATPase, C-terminal domain"/>
    <property type="match status" value="1"/>
</dbReference>
<reference evidence="12 13" key="1">
    <citation type="submission" date="2008-01" db="EMBL/GenBank/DDBJ databases">
        <authorList>
            <person name="Wagner-Dobler I."/>
            <person name="Ferriera S."/>
            <person name="Johnson J."/>
            <person name="Kravitz S."/>
            <person name="Beeson K."/>
            <person name="Sutton G."/>
            <person name="Rogers Y.-H."/>
            <person name="Friedman R."/>
            <person name="Frazier M."/>
            <person name="Venter J.C."/>
        </authorList>
    </citation>
    <scope>NUCLEOTIDE SEQUENCE [LARGE SCALE GENOMIC DNA]</scope>
    <source>
        <strain evidence="13">DSM 17067 / NCIMB 14079 / DFL-11</strain>
    </source>
</reference>
<keyword evidence="10" id="KW-1133">Transmembrane helix</keyword>
<dbReference type="InterPro" id="IPR036890">
    <property type="entry name" value="HATPase_C_sf"/>
</dbReference>
<feature type="domain" description="Histidine kinase" evidence="11">
    <location>
        <begin position="283"/>
        <end position="487"/>
    </location>
</feature>
<evidence type="ECO:0000256" key="10">
    <source>
        <dbReference type="SAM" id="Phobius"/>
    </source>
</evidence>
<evidence type="ECO:0000313" key="13">
    <source>
        <dbReference type="Proteomes" id="UP000004703"/>
    </source>
</evidence>
<dbReference type="Gene3D" id="6.10.340.10">
    <property type="match status" value="1"/>
</dbReference>
<dbReference type="GO" id="GO:0005886">
    <property type="term" value="C:plasma membrane"/>
    <property type="evidence" value="ECO:0007669"/>
    <property type="project" value="UniProtKB-SubCell"/>
</dbReference>
<dbReference type="Pfam" id="PF00512">
    <property type="entry name" value="HisKA"/>
    <property type="match status" value="1"/>
</dbReference>
<dbReference type="GO" id="GO:0005524">
    <property type="term" value="F:ATP binding"/>
    <property type="evidence" value="ECO:0007669"/>
    <property type="project" value="UniProtKB-KW"/>
</dbReference>
<dbReference type="SMART" id="SM00387">
    <property type="entry name" value="HATPase_c"/>
    <property type="match status" value="1"/>
</dbReference>
<dbReference type="PRINTS" id="PR00344">
    <property type="entry name" value="BCTRLSENSOR"/>
</dbReference>
<dbReference type="InterPro" id="IPR004358">
    <property type="entry name" value="Sig_transdc_His_kin-like_C"/>
</dbReference>
<dbReference type="Pfam" id="PF02518">
    <property type="entry name" value="HATPase_c"/>
    <property type="match status" value="1"/>
</dbReference>
<comment type="subcellular location">
    <subcellularLocation>
        <location evidence="2">Cell membrane</location>
        <topology evidence="2">Multi-pass membrane protein</topology>
    </subcellularLocation>
</comment>
<keyword evidence="10" id="KW-0812">Transmembrane</keyword>
<evidence type="ECO:0000256" key="6">
    <source>
        <dbReference type="ARBA" id="ARBA00022679"/>
    </source>
</evidence>
<dbReference type="GO" id="GO:0000155">
    <property type="term" value="F:phosphorelay sensor kinase activity"/>
    <property type="evidence" value="ECO:0007669"/>
    <property type="project" value="InterPro"/>
</dbReference>
<dbReference type="CDD" id="cd00075">
    <property type="entry name" value="HATPase"/>
    <property type="match status" value="1"/>
</dbReference>
<dbReference type="PANTHER" id="PTHR44936:SF10">
    <property type="entry name" value="SENSOR PROTEIN RSTB"/>
    <property type="match status" value="1"/>
</dbReference>